<dbReference type="PANTHER" id="PTHR30175:SF1">
    <property type="entry name" value="PTS SYSTEM ARBUTIN-, CELLOBIOSE-, AND SALICIN-SPECIFIC EIIBC COMPONENT-RELATED"/>
    <property type="match status" value="1"/>
</dbReference>
<dbReference type="SUPFAM" id="SSF55604">
    <property type="entry name" value="Glucose permease domain IIB"/>
    <property type="match status" value="1"/>
</dbReference>
<feature type="transmembrane region" description="Helical" evidence="12">
    <location>
        <begin position="241"/>
        <end position="265"/>
    </location>
</feature>
<dbReference type="NCBIfam" id="TIGR01995">
    <property type="entry name" value="PTS-II-ABC-beta"/>
    <property type="match status" value="1"/>
</dbReference>
<dbReference type="InterPro" id="IPR003352">
    <property type="entry name" value="PTS_EIIC"/>
</dbReference>
<evidence type="ECO:0000259" key="13">
    <source>
        <dbReference type="PROSITE" id="PS51093"/>
    </source>
</evidence>
<dbReference type="PANTHER" id="PTHR30175">
    <property type="entry name" value="PHOSPHOTRANSFERASE SYSTEM TRANSPORT PROTEIN"/>
    <property type="match status" value="1"/>
</dbReference>
<dbReference type="GO" id="GO:0015771">
    <property type="term" value="P:trehalose transport"/>
    <property type="evidence" value="ECO:0007669"/>
    <property type="project" value="TreeGrafter"/>
</dbReference>
<dbReference type="EMBL" id="JAGEMK010000003">
    <property type="protein sequence ID" value="MBO1751743.1"/>
    <property type="molecule type" value="Genomic_DNA"/>
</dbReference>
<keyword evidence="17" id="KW-1185">Reference proteome</keyword>
<dbReference type="InterPro" id="IPR050558">
    <property type="entry name" value="PTS_Sugar-Specific_Components"/>
</dbReference>
<evidence type="ECO:0000259" key="15">
    <source>
        <dbReference type="PROSITE" id="PS51103"/>
    </source>
</evidence>
<evidence type="ECO:0000256" key="3">
    <source>
        <dbReference type="ARBA" id="ARBA00022475"/>
    </source>
</evidence>
<dbReference type="GO" id="GO:0005886">
    <property type="term" value="C:plasma membrane"/>
    <property type="evidence" value="ECO:0007669"/>
    <property type="project" value="UniProtKB-SubCell"/>
</dbReference>
<feature type="active site" description="Phosphocysteine intermediate; for EIIB activity" evidence="11">
    <location>
        <position position="26"/>
    </location>
</feature>
<dbReference type="AlphaFoldDB" id="A0A939LQ65"/>
<sequence>MKYDATAAAVLDGVGGESNVSSVVHCATRLRFKLVDRDKADKAAIEATPGVITVVESGGQFQVVIGNDVPTVYAELGKISSLTGERAQTADAGPKGNILNRAIDLISSIFSPILWALAGTGLLKALLALVVTVGWLDATTQSYTILYAASDALIHFLPILLAVTSAKRFGANQFVSMAIAGALVYPDIMALNTGDPVSFFGLPVVMVSYVSSVIPIIVAVWVQSHLERWLHRVLPSTVRNFLSPMLVVLVLVPLTLLTIGPATTYAGQGISNGIESLWSLSPAVGGALMGGLWQVFVIFGLHWAFVPIITNDLGVQGYSLLTGPLFAAVLAQAAAALGVFIRTRNAELRQIAGPSTVSGFLAGVTEPAIYGVTLRLKKPFVYGVIAGAVGGGIAAAGGSAAEGFVLPGLITITSTINVGSFTMQLIGTGVAIALALVLTLTLGFKDLPASAPAAVPAEDVATNDTPADDAATATGSAAAAGGGTATMTRTAVVEVGAPLEGRVIALAEVPDQVFSSGALGEGVGLVPTSGEIHAPVAGELVSVMPHAFGIRTADGVELLVHVGIDTVQLKGQHFTTAATQGATVAQGELLGTVDLDGVRDAGYDPTTVVLVTNTSEVPSVVVTDPGAVQLGSTVLTVVQ</sequence>
<dbReference type="PROSITE" id="PS01035">
    <property type="entry name" value="PTS_EIIB_TYPE_1_CYS"/>
    <property type="match status" value="1"/>
</dbReference>
<keyword evidence="7 12" id="KW-0812">Transmembrane</keyword>
<feature type="transmembrane region" description="Helical" evidence="12">
    <location>
        <begin position="380"/>
        <end position="401"/>
    </location>
</feature>
<evidence type="ECO:0000256" key="2">
    <source>
        <dbReference type="ARBA" id="ARBA00022448"/>
    </source>
</evidence>
<dbReference type="Pfam" id="PF02378">
    <property type="entry name" value="PTS_EIIC"/>
    <property type="match status" value="1"/>
</dbReference>
<dbReference type="InterPro" id="IPR001996">
    <property type="entry name" value="PTS_IIB_1"/>
</dbReference>
<feature type="domain" description="PTS EIIA type-1" evidence="13">
    <location>
        <begin position="511"/>
        <end position="613"/>
    </location>
</feature>
<dbReference type="GO" id="GO:0016301">
    <property type="term" value="F:kinase activity"/>
    <property type="evidence" value="ECO:0007669"/>
    <property type="project" value="UniProtKB-KW"/>
</dbReference>
<dbReference type="InterPro" id="IPR036878">
    <property type="entry name" value="Glu_permease_IIB"/>
</dbReference>
<dbReference type="PROSITE" id="PS00371">
    <property type="entry name" value="PTS_EIIA_TYPE_1_HIS"/>
    <property type="match status" value="1"/>
</dbReference>
<dbReference type="SUPFAM" id="SSF51261">
    <property type="entry name" value="Duplicated hybrid motif"/>
    <property type="match status" value="1"/>
</dbReference>
<evidence type="ECO:0000256" key="6">
    <source>
        <dbReference type="ARBA" id="ARBA00022683"/>
    </source>
</evidence>
<keyword evidence="3" id="KW-1003">Cell membrane</keyword>
<evidence type="ECO:0000313" key="17">
    <source>
        <dbReference type="Proteomes" id="UP000664209"/>
    </source>
</evidence>
<dbReference type="Proteomes" id="UP000664209">
    <property type="component" value="Unassembled WGS sequence"/>
</dbReference>
<dbReference type="RefSeq" id="WP_208055414.1">
    <property type="nucleotide sequence ID" value="NZ_JAGEMK010000003.1"/>
</dbReference>
<keyword evidence="2" id="KW-0813">Transport</keyword>
<feature type="transmembrane region" description="Helical" evidence="12">
    <location>
        <begin position="421"/>
        <end position="444"/>
    </location>
</feature>
<feature type="transmembrane region" description="Helical" evidence="12">
    <location>
        <begin position="113"/>
        <end position="136"/>
    </location>
</feature>
<keyword evidence="4 16" id="KW-0762">Sugar transport</keyword>
<keyword evidence="9 12" id="KW-1133">Transmembrane helix</keyword>
<keyword evidence="6" id="KW-0598">Phosphotransferase system</keyword>
<dbReference type="PROSITE" id="PS51103">
    <property type="entry name" value="PTS_EIIC_TYPE_1"/>
    <property type="match status" value="1"/>
</dbReference>
<dbReference type="InterPro" id="IPR011297">
    <property type="entry name" value="PTS_IIABC_b_glu"/>
</dbReference>
<evidence type="ECO:0000256" key="10">
    <source>
        <dbReference type="ARBA" id="ARBA00023136"/>
    </source>
</evidence>
<dbReference type="Pfam" id="PF00367">
    <property type="entry name" value="PTS_EIIB"/>
    <property type="match status" value="1"/>
</dbReference>
<evidence type="ECO:0000259" key="14">
    <source>
        <dbReference type="PROSITE" id="PS51098"/>
    </source>
</evidence>
<keyword evidence="5" id="KW-0808">Transferase</keyword>
<dbReference type="GO" id="GO:0008982">
    <property type="term" value="F:protein-N(PI)-phosphohistidine-sugar phosphotransferase activity"/>
    <property type="evidence" value="ECO:0007669"/>
    <property type="project" value="InterPro"/>
</dbReference>
<accession>A0A939LQ65</accession>
<evidence type="ECO:0000256" key="4">
    <source>
        <dbReference type="ARBA" id="ARBA00022597"/>
    </source>
</evidence>
<keyword evidence="10 12" id="KW-0472">Membrane</keyword>
<dbReference type="GO" id="GO:0009401">
    <property type="term" value="P:phosphoenolpyruvate-dependent sugar phosphotransferase system"/>
    <property type="evidence" value="ECO:0007669"/>
    <property type="project" value="UniProtKB-KW"/>
</dbReference>
<reference evidence="16" key="1">
    <citation type="submission" date="2021-03" db="EMBL/GenBank/DDBJ databases">
        <title>Actinotalea soli sp. nov., isolated from soil.</title>
        <authorList>
            <person name="Ping W."/>
            <person name="Zhang J."/>
        </authorList>
    </citation>
    <scope>NUCLEOTIDE SEQUENCE</scope>
    <source>
        <strain evidence="16">BY-33</strain>
    </source>
</reference>
<dbReference type="Pfam" id="PF00358">
    <property type="entry name" value="PTS_EIIA_1"/>
    <property type="match status" value="1"/>
</dbReference>
<gene>
    <name evidence="16" type="ORF">J4G33_08010</name>
</gene>
<organism evidence="16 17">
    <name type="scientific">Actinotalea soli</name>
    <dbReference type="NCBI Taxonomy" id="2819234"/>
    <lineage>
        <taxon>Bacteria</taxon>
        <taxon>Bacillati</taxon>
        <taxon>Actinomycetota</taxon>
        <taxon>Actinomycetes</taxon>
        <taxon>Micrococcales</taxon>
        <taxon>Cellulomonadaceae</taxon>
        <taxon>Actinotalea</taxon>
    </lineage>
</organism>
<evidence type="ECO:0000256" key="7">
    <source>
        <dbReference type="ARBA" id="ARBA00022692"/>
    </source>
</evidence>
<dbReference type="PROSITE" id="PS51098">
    <property type="entry name" value="PTS_EIIB_TYPE_1"/>
    <property type="match status" value="1"/>
</dbReference>
<evidence type="ECO:0000256" key="5">
    <source>
        <dbReference type="ARBA" id="ARBA00022679"/>
    </source>
</evidence>
<evidence type="ECO:0000256" key="1">
    <source>
        <dbReference type="ARBA" id="ARBA00004651"/>
    </source>
</evidence>
<dbReference type="InterPro" id="IPR018113">
    <property type="entry name" value="PTrfase_EIIB_Cys"/>
</dbReference>
<protein>
    <submittedName>
        <fullName evidence="16">PTS glucose transporter subunit IIA</fullName>
    </submittedName>
</protein>
<feature type="transmembrane region" description="Helical" evidence="12">
    <location>
        <begin position="169"/>
        <end position="185"/>
    </location>
</feature>
<name>A0A939LQ65_9CELL</name>
<keyword evidence="8" id="KW-0418">Kinase</keyword>
<dbReference type="Gene3D" id="3.30.1360.60">
    <property type="entry name" value="Glucose permease domain IIB"/>
    <property type="match status" value="1"/>
</dbReference>
<dbReference type="InterPro" id="IPR001127">
    <property type="entry name" value="PTS_EIIA_1_perm"/>
</dbReference>
<dbReference type="Gene3D" id="2.70.70.10">
    <property type="entry name" value="Glucose Permease (Domain IIA)"/>
    <property type="match status" value="1"/>
</dbReference>
<comment type="subcellular location">
    <subcellularLocation>
        <location evidence="1">Cell membrane</location>
        <topology evidence="1">Multi-pass membrane protein</topology>
    </subcellularLocation>
</comment>
<feature type="domain" description="PTS EIIC type-1" evidence="15">
    <location>
        <begin position="104"/>
        <end position="458"/>
    </location>
</feature>
<proteinExistence type="predicted"/>
<evidence type="ECO:0000256" key="9">
    <source>
        <dbReference type="ARBA" id="ARBA00022989"/>
    </source>
</evidence>
<feature type="transmembrane region" description="Helical" evidence="12">
    <location>
        <begin position="317"/>
        <end position="341"/>
    </location>
</feature>
<dbReference type="FunFam" id="2.70.70.10:FF:000001">
    <property type="entry name" value="PTS system glucose-specific IIA component"/>
    <property type="match status" value="1"/>
</dbReference>
<dbReference type="InterPro" id="IPR011055">
    <property type="entry name" value="Dup_hybrid_motif"/>
</dbReference>
<feature type="domain" description="PTS EIIB type-1" evidence="14">
    <location>
        <begin position="4"/>
        <end position="86"/>
    </location>
</feature>
<evidence type="ECO:0000256" key="11">
    <source>
        <dbReference type="PROSITE-ProRule" id="PRU00421"/>
    </source>
</evidence>
<evidence type="ECO:0000256" key="8">
    <source>
        <dbReference type="ARBA" id="ARBA00022777"/>
    </source>
</evidence>
<dbReference type="GO" id="GO:0090589">
    <property type="term" value="F:protein-phosphocysteine-trehalose phosphotransferase system transporter activity"/>
    <property type="evidence" value="ECO:0007669"/>
    <property type="project" value="TreeGrafter"/>
</dbReference>
<dbReference type="NCBIfam" id="TIGR00830">
    <property type="entry name" value="PTBA"/>
    <property type="match status" value="1"/>
</dbReference>
<comment type="caution">
    <text evidence="16">The sequence shown here is derived from an EMBL/GenBank/DDBJ whole genome shotgun (WGS) entry which is preliminary data.</text>
</comment>
<dbReference type="PROSITE" id="PS51093">
    <property type="entry name" value="PTS_EIIA_TYPE_1"/>
    <property type="match status" value="1"/>
</dbReference>
<feature type="transmembrane region" description="Helical" evidence="12">
    <location>
        <begin position="143"/>
        <end position="163"/>
    </location>
</feature>
<evidence type="ECO:0000256" key="12">
    <source>
        <dbReference type="SAM" id="Phobius"/>
    </source>
</evidence>
<feature type="transmembrane region" description="Helical" evidence="12">
    <location>
        <begin position="277"/>
        <end position="305"/>
    </location>
</feature>
<dbReference type="InterPro" id="IPR013013">
    <property type="entry name" value="PTS_EIIC_1"/>
</dbReference>
<feature type="transmembrane region" description="Helical" evidence="12">
    <location>
        <begin position="197"/>
        <end position="221"/>
    </location>
</feature>
<dbReference type="CDD" id="cd00212">
    <property type="entry name" value="PTS_IIB_glc"/>
    <property type="match status" value="1"/>
</dbReference>
<evidence type="ECO:0000313" key="16">
    <source>
        <dbReference type="EMBL" id="MBO1751743.1"/>
    </source>
</evidence>
<dbReference type="FunFam" id="3.30.1360.60:FF:000001">
    <property type="entry name" value="PTS system glucose-specific IIBC component PtsG"/>
    <property type="match status" value="1"/>
</dbReference>